<proteinExistence type="predicted"/>
<evidence type="ECO:0000313" key="2">
    <source>
        <dbReference type="EMBL" id="KAH0816835.1"/>
    </source>
</evidence>
<gene>
    <name evidence="2" type="ORF">GEV33_005956</name>
</gene>
<evidence type="ECO:0000256" key="1">
    <source>
        <dbReference type="SAM" id="MobiDB-lite"/>
    </source>
</evidence>
<dbReference type="EMBL" id="JABDTM020020850">
    <property type="protein sequence ID" value="KAH0816835.1"/>
    <property type="molecule type" value="Genomic_DNA"/>
</dbReference>
<name>A0A8J6HDJ4_TENMO</name>
<protein>
    <submittedName>
        <fullName evidence="2">Uncharacterized protein</fullName>
    </submittedName>
</protein>
<dbReference type="Proteomes" id="UP000719412">
    <property type="component" value="Unassembled WGS sequence"/>
</dbReference>
<evidence type="ECO:0000313" key="3">
    <source>
        <dbReference type="Proteomes" id="UP000719412"/>
    </source>
</evidence>
<comment type="caution">
    <text evidence="2">The sequence shown here is derived from an EMBL/GenBank/DDBJ whole genome shotgun (WGS) entry which is preliminary data.</text>
</comment>
<feature type="region of interest" description="Disordered" evidence="1">
    <location>
        <begin position="235"/>
        <end position="263"/>
    </location>
</feature>
<reference evidence="2" key="2">
    <citation type="submission" date="2021-08" db="EMBL/GenBank/DDBJ databases">
        <authorList>
            <person name="Eriksson T."/>
        </authorList>
    </citation>
    <scope>NUCLEOTIDE SEQUENCE</scope>
    <source>
        <strain evidence="2">Stoneville</strain>
        <tissue evidence="2">Whole head</tissue>
    </source>
</reference>
<reference evidence="2" key="1">
    <citation type="journal article" date="2020" name="J Insects Food Feed">
        <title>The yellow mealworm (Tenebrio molitor) genome: a resource for the emerging insects as food and feed industry.</title>
        <authorList>
            <person name="Eriksson T."/>
            <person name="Andere A."/>
            <person name="Kelstrup H."/>
            <person name="Emery V."/>
            <person name="Picard C."/>
        </authorList>
    </citation>
    <scope>NUCLEOTIDE SEQUENCE</scope>
    <source>
        <strain evidence="2">Stoneville</strain>
        <tissue evidence="2">Whole head</tissue>
    </source>
</reference>
<organism evidence="2 3">
    <name type="scientific">Tenebrio molitor</name>
    <name type="common">Yellow mealworm beetle</name>
    <dbReference type="NCBI Taxonomy" id="7067"/>
    <lineage>
        <taxon>Eukaryota</taxon>
        <taxon>Metazoa</taxon>
        <taxon>Ecdysozoa</taxon>
        <taxon>Arthropoda</taxon>
        <taxon>Hexapoda</taxon>
        <taxon>Insecta</taxon>
        <taxon>Pterygota</taxon>
        <taxon>Neoptera</taxon>
        <taxon>Endopterygota</taxon>
        <taxon>Coleoptera</taxon>
        <taxon>Polyphaga</taxon>
        <taxon>Cucujiformia</taxon>
        <taxon>Tenebrionidae</taxon>
        <taxon>Tenebrio</taxon>
    </lineage>
</organism>
<sequence length="482" mass="55641">MAHVREPPRDRSELRAGTVATWPSLDDFRPLRGIVGMQMAHMQLVPEYVPGFDTTELPVDARFINKLKRFSKNKQVFGDDNEKLASVETEENFFNRWNLTGPTIYLAKTIQTNYWECNIKRSRSKQNKIHDSGAEHVNMRKKHRETSRNSGSDLDTTGKYLNKYLSETGALEKAVVDLVAAKSGASIGRSNGQFKVTRIVDASGNLQELVENIDAGPFRSITGCLYAPRQEHLNEVKTKPRSFHSTGSKSAYEGGHEATPTNPSQFQISIQSYNLDCTSTFLRTNQFNLQAWLRFHSFFPPTQSESISKKSYQQPHSNCKKKHRAAAFETLSFELFMGHTFVWIRLKQYVIYNRELDAVGFGGEMSCQRCCLHFLIPHPALFHDAFTGEIYYTKRYRVQEEFMELMMPHHEKTHMKRGDTKSVSTRQMVLEFWAMKRAIHRGNIEYQELFTKHLPDSYQRQQLDMAPAQQLILLFRVFVGDR</sequence>
<accession>A0A8J6HDJ4</accession>
<dbReference type="AlphaFoldDB" id="A0A8J6HDJ4"/>
<keyword evidence="3" id="KW-1185">Reference proteome</keyword>